<dbReference type="SUPFAM" id="SSF89957">
    <property type="entry name" value="MTH1187/YkoF-like"/>
    <property type="match status" value="1"/>
</dbReference>
<dbReference type="EMBL" id="CAADFV010000004">
    <property type="protein sequence ID" value="VFK50802.1"/>
    <property type="molecule type" value="Genomic_DNA"/>
</dbReference>
<evidence type="ECO:0000313" key="4">
    <source>
        <dbReference type="EMBL" id="VFK51044.1"/>
    </source>
</evidence>
<proteinExistence type="inferred from homology"/>
<sequence>MSVLLEISMFPIGEGESVSQYVSQVVKMIKGANVDYQLTPMGTVVETDNLRQALDLIEQAYDLLNELGCNRVYSVLKFDIRKGKTNRLSQKIQSVTEKIGTVSTAG</sequence>
<protein>
    <submittedName>
        <fullName evidence="5">Uncharacterized protein, MTH1187 family</fullName>
    </submittedName>
</protein>
<dbReference type="GO" id="GO:0005829">
    <property type="term" value="C:cytosol"/>
    <property type="evidence" value="ECO:0007669"/>
    <property type="project" value="TreeGrafter"/>
</dbReference>
<organism evidence="5">
    <name type="scientific">Candidatus Kentrum sp. TUN</name>
    <dbReference type="NCBI Taxonomy" id="2126343"/>
    <lineage>
        <taxon>Bacteria</taxon>
        <taxon>Pseudomonadati</taxon>
        <taxon>Pseudomonadota</taxon>
        <taxon>Gammaproteobacteria</taxon>
        <taxon>Candidatus Kentrum</taxon>
    </lineage>
</organism>
<dbReference type="InterPro" id="IPR002767">
    <property type="entry name" value="Thiamine_BP"/>
</dbReference>
<dbReference type="EMBL" id="CAADFY010000004">
    <property type="protein sequence ID" value="VFK52023.1"/>
    <property type="molecule type" value="Genomic_DNA"/>
</dbReference>
<evidence type="ECO:0000259" key="2">
    <source>
        <dbReference type="Pfam" id="PF01910"/>
    </source>
</evidence>
<dbReference type="InterPro" id="IPR029756">
    <property type="entry name" value="MTH1187/YkoF-like"/>
</dbReference>
<dbReference type="NCBIfam" id="TIGR00106">
    <property type="entry name" value="MTH1187 family thiamine-binding protein"/>
    <property type="match status" value="1"/>
</dbReference>
<dbReference type="Pfam" id="PF01910">
    <property type="entry name" value="Thiamine_BP"/>
    <property type="match status" value="1"/>
</dbReference>
<evidence type="ECO:0000313" key="5">
    <source>
        <dbReference type="EMBL" id="VFK52023.1"/>
    </source>
</evidence>
<dbReference type="AlphaFoldDB" id="A0A450ZE16"/>
<feature type="domain" description="Thiamine-binding protein" evidence="2">
    <location>
        <begin position="6"/>
        <end position="95"/>
    </location>
</feature>
<gene>
    <name evidence="4" type="ORF">BECKTUN1418D_GA0071000_100441</name>
    <name evidence="3" type="ORF">BECKTUN1418E_GA0071001_100450</name>
    <name evidence="5" type="ORF">BECKTUN1418F_GA0071002_100450</name>
</gene>
<evidence type="ECO:0000256" key="1">
    <source>
        <dbReference type="ARBA" id="ARBA00010272"/>
    </source>
</evidence>
<name>A0A450ZE16_9GAMM</name>
<evidence type="ECO:0000313" key="3">
    <source>
        <dbReference type="EMBL" id="VFK50802.1"/>
    </source>
</evidence>
<dbReference type="InterPro" id="IPR051614">
    <property type="entry name" value="UPF0045_domain"/>
</dbReference>
<dbReference type="PANTHER" id="PTHR33777">
    <property type="entry name" value="UPF0045 PROTEIN ECM15"/>
    <property type="match status" value="1"/>
</dbReference>
<dbReference type="Gene3D" id="3.30.70.930">
    <property type="match status" value="1"/>
</dbReference>
<comment type="similarity">
    <text evidence="1">Belongs to the UPF0045 family.</text>
</comment>
<reference evidence="5" key="1">
    <citation type="submission" date="2019-02" db="EMBL/GenBank/DDBJ databases">
        <authorList>
            <person name="Gruber-Vodicka R. H."/>
            <person name="Seah K. B. B."/>
        </authorList>
    </citation>
    <scope>NUCLEOTIDE SEQUENCE</scope>
    <source>
        <strain evidence="4">BECK_BY1</strain>
        <strain evidence="3">BECK_BY2</strain>
        <strain evidence="5">BECK_BY3</strain>
    </source>
</reference>
<dbReference type="PANTHER" id="PTHR33777:SF1">
    <property type="entry name" value="UPF0045 PROTEIN ECM15"/>
    <property type="match status" value="1"/>
</dbReference>
<dbReference type="EMBL" id="CAADFX010000004">
    <property type="protein sequence ID" value="VFK51044.1"/>
    <property type="molecule type" value="Genomic_DNA"/>
</dbReference>
<accession>A0A450ZE16</accession>